<keyword evidence="2" id="KW-1185">Reference proteome</keyword>
<sequence length="356" mass="40499">MMVTDSDGADFSQLGGGADFSQLGDGADFSLNVADVIVTVTVRTFPNLEANANLRNAMEQLQVARAPVHVPASIANPVPQAPKEPQVSLPEKFDGDRTKLRDFVNQVRLVFRLQPHKYATKETQVGLIGSLLTGTVLSWFLSLLEKDFPLLADLDQFLEEFSRMFGERDRALIATTKLRTLQQRSRPASTYVAKFQQLACDLDWNDTALITMFRWGLRDDMKTLLLNLPKPTILSEAITQAIDYDNRLFEQRQERRLLFGSYRADYTTPTRQTSSSTLTPEPMQIDTSRVRKLTEEEKERRRKEHLCFYCGGKDHNLNNCPLKPQGSKVHKFRYTSSTSEPRHEEIESENDSSQPH</sequence>
<evidence type="ECO:0000313" key="1">
    <source>
        <dbReference type="EMBL" id="KAH9556606.1"/>
    </source>
</evidence>
<accession>A0ACB8HLJ4</accession>
<organism evidence="1 2">
    <name type="scientific">Sphagnum magellanicum</name>
    <dbReference type="NCBI Taxonomy" id="128215"/>
    <lineage>
        <taxon>Eukaryota</taxon>
        <taxon>Viridiplantae</taxon>
        <taxon>Streptophyta</taxon>
        <taxon>Embryophyta</taxon>
        <taxon>Bryophyta</taxon>
        <taxon>Sphagnophytina</taxon>
        <taxon>Sphagnopsida</taxon>
        <taxon>Sphagnales</taxon>
        <taxon>Sphagnaceae</taxon>
        <taxon>Sphagnum</taxon>
    </lineage>
</organism>
<evidence type="ECO:0000313" key="2">
    <source>
        <dbReference type="Proteomes" id="UP000828922"/>
    </source>
</evidence>
<proteinExistence type="predicted"/>
<dbReference type="EMBL" id="CM038913">
    <property type="protein sequence ID" value="KAH9556606.1"/>
    <property type="molecule type" value="Genomic_DNA"/>
</dbReference>
<name>A0ACB8HLJ4_9BRYO</name>
<reference evidence="2" key="1">
    <citation type="journal article" date="2022" name="New Phytol.">
        <title>Phylogenomic structure and speciation in an emerging model: the Sphagnum magellanicum complex (Bryophyta).</title>
        <authorList>
            <person name="Shaw A.J."/>
            <person name="Piatkowski B."/>
            <person name="Duffy A.M."/>
            <person name="Aguero B."/>
            <person name="Imwattana K."/>
            <person name="Nieto-Lugilde M."/>
            <person name="Healey A."/>
            <person name="Weston D.J."/>
            <person name="Patel M.N."/>
            <person name="Schmutz J."/>
            <person name="Grimwood J."/>
            <person name="Yavitt J.B."/>
            <person name="Hassel K."/>
            <person name="Stenoien H.K."/>
            <person name="Flatberg K.I."/>
            <person name="Bickford C.P."/>
            <person name="Hicks K.A."/>
        </authorList>
    </citation>
    <scope>NUCLEOTIDE SEQUENCE [LARGE SCALE GENOMIC DNA]</scope>
</reference>
<comment type="caution">
    <text evidence="1">The sequence shown here is derived from an EMBL/GenBank/DDBJ whole genome shotgun (WGS) entry which is preliminary data.</text>
</comment>
<gene>
    <name evidence="1" type="ORF">CY35_07G038300</name>
</gene>
<protein>
    <submittedName>
        <fullName evidence="1">Uncharacterized protein</fullName>
    </submittedName>
</protein>
<dbReference type="Proteomes" id="UP000828922">
    <property type="component" value="Linkage Group LG07"/>
</dbReference>